<gene>
    <name evidence="1" type="ORF">GCM10009533_68440</name>
</gene>
<evidence type="ECO:0000313" key="2">
    <source>
        <dbReference type="Proteomes" id="UP001500729"/>
    </source>
</evidence>
<dbReference type="Pfam" id="PF11382">
    <property type="entry name" value="MctB"/>
    <property type="match status" value="1"/>
</dbReference>
<name>A0ABP3PAM5_SACER</name>
<accession>A0ABP3PAM5</accession>
<keyword evidence="2" id="KW-1185">Reference proteome</keyword>
<dbReference type="RefSeq" id="WP_009942366.1">
    <property type="nucleotide sequence ID" value="NZ_BAAAGS010000095.1"/>
</dbReference>
<reference evidence="2" key="1">
    <citation type="journal article" date="2019" name="Int. J. Syst. Evol. Microbiol.">
        <title>The Global Catalogue of Microorganisms (GCM) 10K type strain sequencing project: providing services to taxonomists for standard genome sequencing and annotation.</title>
        <authorList>
            <consortium name="The Broad Institute Genomics Platform"/>
            <consortium name="The Broad Institute Genome Sequencing Center for Infectious Disease"/>
            <person name="Wu L."/>
            <person name="Ma J."/>
        </authorList>
    </citation>
    <scope>NUCLEOTIDE SEQUENCE [LARGE SCALE GENOMIC DNA]</scope>
    <source>
        <strain evidence="2">JCM 10303</strain>
    </source>
</reference>
<dbReference type="InterPro" id="IPR021522">
    <property type="entry name" value="MctB"/>
</dbReference>
<organism evidence="1 2">
    <name type="scientific">Saccharopolyspora erythraea</name>
    <name type="common">Streptomyces erythraeus</name>
    <dbReference type="NCBI Taxonomy" id="1836"/>
    <lineage>
        <taxon>Bacteria</taxon>
        <taxon>Bacillati</taxon>
        <taxon>Actinomycetota</taxon>
        <taxon>Actinomycetes</taxon>
        <taxon>Pseudonocardiales</taxon>
        <taxon>Pseudonocardiaceae</taxon>
        <taxon>Saccharopolyspora</taxon>
    </lineage>
</organism>
<protein>
    <submittedName>
        <fullName evidence="1">Copper transporter</fullName>
    </submittedName>
</protein>
<sequence length="312" mass="31732">MISLRYHIVSVAAVFLALALGVVLGSTSVSERLLSSVVADRDSLDGQTEQLRAERDALRAQVEGADRFGRAIGPAAVQGQLNGRTVVLISDHRVDPADRDALKELLSAAGASVTGELQLTDGVTDPYRADQLRQVVNELLPTGVQVPASADPGTLAGGLLGPVSLLDPRAGQPHASAEERTAALAGLTAGGFAHVAQEVKPAQAAVVLTRARVEDESAGARSAILARMATQLDRSGAGTVLAGTAGSADGSGPVGIVRADNSIASLVSTVDNTDTAAGRVAVIMALREQFDRQSGHYGSAGNAQGALPGSRG</sequence>
<proteinExistence type="predicted"/>
<dbReference type="Proteomes" id="UP001500729">
    <property type="component" value="Unassembled WGS sequence"/>
</dbReference>
<comment type="caution">
    <text evidence="1">The sequence shown here is derived from an EMBL/GenBank/DDBJ whole genome shotgun (WGS) entry which is preliminary data.</text>
</comment>
<dbReference type="EMBL" id="BAAAGS010000095">
    <property type="protein sequence ID" value="GAA0562057.1"/>
    <property type="molecule type" value="Genomic_DNA"/>
</dbReference>
<evidence type="ECO:0000313" key="1">
    <source>
        <dbReference type="EMBL" id="GAA0562057.1"/>
    </source>
</evidence>